<organism evidence="1 2">
    <name type="scientific">Eufriesea mexicana</name>
    <dbReference type="NCBI Taxonomy" id="516756"/>
    <lineage>
        <taxon>Eukaryota</taxon>
        <taxon>Metazoa</taxon>
        <taxon>Ecdysozoa</taxon>
        <taxon>Arthropoda</taxon>
        <taxon>Hexapoda</taxon>
        <taxon>Insecta</taxon>
        <taxon>Pterygota</taxon>
        <taxon>Neoptera</taxon>
        <taxon>Endopterygota</taxon>
        <taxon>Hymenoptera</taxon>
        <taxon>Apocrita</taxon>
        <taxon>Aculeata</taxon>
        <taxon>Apoidea</taxon>
        <taxon>Anthophila</taxon>
        <taxon>Apidae</taxon>
        <taxon>Eufriesea</taxon>
    </lineage>
</organism>
<dbReference type="EMBL" id="KQ806015">
    <property type="protein sequence ID" value="OAD46942.1"/>
    <property type="molecule type" value="Genomic_DNA"/>
</dbReference>
<protein>
    <submittedName>
        <fullName evidence="1">Uncharacterized protein</fullName>
    </submittedName>
</protein>
<dbReference type="Proteomes" id="UP000250275">
    <property type="component" value="Unassembled WGS sequence"/>
</dbReference>
<keyword evidence="2" id="KW-1185">Reference proteome</keyword>
<reference evidence="1 2" key="1">
    <citation type="submission" date="2015-07" db="EMBL/GenBank/DDBJ databases">
        <title>The genome of Eufriesea mexicana.</title>
        <authorList>
            <person name="Pan H."/>
            <person name="Kapheim K."/>
        </authorList>
    </citation>
    <scope>NUCLEOTIDE SEQUENCE [LARGE SCALE GENOMIC DNA]</scope>
    <source>
        <strain evidence="1">0111107269</strain>
        <tissue evidence="1">Whole body</tissue>
    </source>
</reference>
<accession>A0A310SC02</accession>
<proteinExistence type="predicted"/>
<name>A0A310SC02_9HYME</name>
<evidence type="ECO:0000313" key="2">
    <source>
        <dbReference type="Proteomes" id="UP000250275"/>
    </source>
</evidence>
<sequence length="130" mass="14001">MIKFYPVWLGCEVSVLAGNRPAGPPVDTRSFIGSGTILGPRNIVIKELVNSALPGPCSGTGVQRAAEERLTTPWRERRDESRVVEESQSVHFSPQTRLVALNRSHLSVVVVCSERDEGANGGASCLIAQC</sequence>
<evidence type="ECO:0000313" key="1">
    <source>
        <dbReference type="EMBL" id="OAD46942.1"/>
    </source>
</evidence>
<gene>
    <name evidence="1" type="ORF">WN48_07842</name>
</gene>
<dbReference type="AlphaFoldDB" id="A0A310SC02"/>